<evidence type="ECO:0000256" key="14">
    <source>
        <dbReference type="SAM" id="Phobius"/>
    </source>
</evidence>
<evidence type="ECO:0000256" key="6">
    <source>
        <dbReference type="ARBA" id="ARBA00022723"/>
    </source>
</evidence>
<dbReference type="SMART" id="SM00184">
    <property type="entry name" value="RING"/>
    <property type="match status" value="1"/>
</dbReference>
<evidence type="ECO:0000256" key="12">
    <source>
        <dbReference type="PROSITE-ProRule" id="PRU00175"/>
    </source>
</evidence>
<dbReference type="GO" id="GO:0009705">
    <property type="term" value="C:plant-type vacuole membrane"/>
    <property type="evidence" value="ECO:0007669"/>
    <property type="project" value="TreeGrafter"/>
</dbReference>
<dbReference type="PROSITE" id="PS50089">
    <property type="entry name" value="ZF_RING_2"/>
    <property type="match status" value="1"/>
</dbReference>
<dbReference type="GO" id="GO:0061630">
    <property type="term" value="F:ubiquitin protein ligase activity"/>
    <property type="evidence" value="ECO:0007669"/>
    <property type="project" value="TreeGrafter"/>
</dbReference>
<sequence length="475" mass="52529">MAEPNRSSPTAFASSSSSYREDSGTAASSSSSSQVREEEEERDHEYPQQHNFHNPELENEHMGGLLSYRGNLSAFDDSPPMIRDDTWSCIIVVATFWFFVSTTLILGVYGTLNIQLGPNCSLLIQPNPIFVQSVKIEEIDDTKPGLKLYGFYKSPSLDVVTTWSETYTATVQADSHKDWIYYLNRGSQVNISYNVNSAGSYVFLIIAQGSEGISQWLENPTYPNTTLSWNIVHGSGMIEQDIYISSSYYIALGNLNSEDVQVELNLTVRAFIYNTTEAYYRCTFANGVCSLSILFPQGNSVVLTSPGSEQSTSADDWTVRVSYGPRWITYIVGIGGLTAIMLVAFNLLNKFQFTREVETSVRFGEIASARAPLLSRKDDDISSWGSSYDSASSDEADLEKFLAGSLEGNSIGDGENSNNTRRLCAICFDAPRDCFFLPCGHCVACFACGTRIAEAAGTCPICRRNMKKVRKIFTV</sequence>
<feature type="compositionally biased region" description="Low complexity" evidence="13">
    <location>
        <begin position="7"/>
        <end position="34"/>
    </location>
</feature>
<keyword evidence="10 14" id="KW-1133">Transmembrane helix</keyword>
<reference evidence="17" key="1">
    <citation type="submission" date="2025-08" db="UniProtKB">
        <authorList>
            <consortium name="RefSeq"/>
        </authorList>
    </citation>
    <scope>IDENTIFICATION</scope>
    <source>
        <tissue evidence="17">Fruit stalk</tissue>
    </source>
</reference>
<evidence type="ECO:0000256" key="3">
    <source>
        <dbReference type="ARBA" id="ARBA00004906"/>
    </source>
</evidence>
<feature type="region of interest" description="Disordered" evidence="13">
    <location>
        <begin position="1"/>
        <end position="57"/>
    </location>
</feature>
<feature type="transmembrane region" description="Helical" evidence="14">
    <location>
        <begin position="327"/>
        <end position="348"/>
    </location>
</feature>
<dbReference type="GO" id="GO:0005768">
    <property type="term" value="C:endosome"/>
    <property type="evidence" value="ECO:0007669"/>
    <property type="project" value="TreeGrafter"/>
</dbReference>
<dbReference type="PANTHER" id="PTHR46858:SF5">
    <property type="entry name" value="E3 UBIQUITIN-PROTEIN LIGASE APD1-RELATED"/>
    <property type="match status" value="1"/>
</dbReference>
<evidence type="ECO:0000256" key="10">
    <source>
        <dbReference type="ARBA" id="ARBA00022989"/>
    </source>
</evidence>
<accession>A0A6P6ASH0</accession>
<keyword evidence="6" id="KW-0479">Metal-binding</keyword>
<keyword evidence="5 14" id="KW-0812">Transmembrane</keyword>
<evidence type="ECO:0000256" key="11">
    <source>
        <dbReference type="ARBA" id="ARBA00023136"/>
    </source>
</evidence>
<dbReference type="RefSeq" id="XP_022767728.1">
    <property type="nucleotide sequence ID" value="XM_022911993.1"/>
</dbReference>
<dbReference type="InterPro" id="IPR013083">
    <property type="entry name" value="Znf_RING/FYVE/PHD"/>
</dbReference>
<keyword evidence="9" id="KW-0862">Zinc</keyword>
<evidence type="ECO:0000256" key="7">
    <source>
        <dbReference type="ARBA" id="ARBA00022771"/>
    </source>
</evidence>
<dbReference type="Pfam" id="PF13920">
    <property type="entry name" value="zf-C3HC4_3"/>
    <property type="match status" value="1"/>
</dbReference>
<keyword evidence="11 14" id="KW-0472">Membrane</keyword>
<comment type="subcellular location">
    <subcellularLocation>
        <location evidence="2">Endomembrane system</location>
    </subcellularLocation>
    <subcellularLocation>
        <location evidence="1">Membrane</location>
        <topology evidence="1">Multi-pass membrane protein</topology>
    </subcellularLocation>
</comment>
<dbReference type="OrthoDB" id="3045089at2759"/>
<dbReference type="InterPro" id="IPR001841">
    <property type="entry name" value="Znf_RING"/>
</dbReference>
<evidence type="ECO:0000256" key="2">
    <source>
        <dbReference type="ARBA" id="ARBA00004308"/>
    </source>
</evidence>
<evidence type="ECO:0000313" key="17">
    <source>
        <dbReference type="RefSeq" id="XP_022767728.1"/>
    </source>
</evidence>
<evidence type="ECO:0000256" key="9">
    <source>
        <dbReference type="ARBA" id="ARBA00022833"/>
    </source>
</evidence>
<dbReference type="InterPro" id="IPR032010">
    <property type="entry name" value="APD1-4_M"/>
</dbReference>
<dbReference type="KEGG" id="dzi:111312047"/>
<dbReference type="Gene3D" id="3.30.40.10">
    <property type="entry name" value="Zinc/RING finger domain, C3HC4 (zinc finger)"/>
    <property type="match status" value="1"/>
</dbReference>
<evidence type="ECO:0000256" key="1">
    <source>
        <dbReference type="ARBA" id="ARBA00004141"/>
    </source>
</evidence>
<dbReference type="InterPro" id="IPR032008">
    <property type="entry name" value="APD1-4_N"/>
</dbReference>
<dbReference type="PANTHER" id="PTHR46858">
    <property type="entry name" value="OS05G0521000 PROTEIN"/>
    <property type="match status" value="1"/>
</dbReference>
<protein>
    <submittedName>
        <fullName evidence="17">Uncharacterized protein LOC111312047 isoform X1</fullName>
    </submittedName>
</protein>
<keyword evidence="7 12" id="KW-0863">Zinc-finger</keyword>
<keyword evidence="4" id="KW-0808">Transferase</keyword>
<dbReference type="AlphaFoldDB" id="A0A6P6ASH0"/>
<comment type="pathway">
    <text evidence="3">Protein modification; protein ubiquitination.</text>
</comment>
<organism evidence="16 17">
    <name type="scientific">Durio zibethinus</name>
    <name type="common">Durian</name>
    <dbReference type="NCBI Taxonomy" id="66656"/>
    <lineage>
        <taxon>Eukaryota</taxon>
        <taxon>Viridiplantae</taxon>
        <taxon>Streptophyta</taxon>
        <taxon>Embryophyta</taxon>
        <taxon>Tracheophyta</taxon>
        <taxon>Spermatophyta</taxon>
        <taxon>Magnoliopsida</taxon>
        <taxon>eudicotyledons</taxon>
        <taxon>Gunneridae</taxon>
        <taxon>Pentapetalae</taxon>
        <taxon>rosids</taxon>
        <taxon>malvids</taxon>
        <taxon>Malvales</taxon>
        <taxon>Malvaceae</taxon>
        <taxon>Helicteroideae</taxon>
        <taxon>Durio</taxon>
    </lineage>
</organism>
<keyword evidence="8" id="KW-0833">Ubl conjugation pathway</keyword>
<feature type="transmembrane region" description="Helical" evidence="14">
    <location>
        <begin position="89"/>
        <end position="112"/>
    </location>
</feature>
<dbReference type="GO" id="GO:0008270">
    <property type="term" value="F:zinc ion binding"/>
    <property type="evidence" value="ECO:0007669"/>
    <property type="project" value="UniProtKB-KW"/>
</dbReference>
<dbReference type="Proteomes" id="UP000515121">
    <property type="component" value="Unplaced"/>
</dbReference>
<dbReference type="Pfam" id="PF16040">
    <property type="entry name" value="APD1-4_N"/>
    <property type="match status" value="1"/>
</dbReference>
<keyword evidence="16" id="KW-1185">Reference proteome</keyword>
<dbReference type="GeneID" id="111312047"/>
<dbReference type="SUPFAM" id="SSF57850">
    <property type="entry name" value="RING/U-box"/>
    <property type="match status" value="1"/>
</dbReference>
<evidence type="ECO:0000256" key="8">
    <source>
        <dbReference type="ARBA" id="ARBA00022786"/>
    </source>
</evidence>
<feature type="domain" description="RING-type" evidence="15">
    <location>
        <begin position="424"/>
        <end position="463"/>
    </location>
</feature>
<evidence type="ECO:0000256" key="4">
    <source>
        <dbReference type="ARBA" id="ARBA00022679"/>
    </source>
</evidence>
<evidence type="ECO:0000256" key="13">
    <source>
        <dbReference type="SAM" id="MobiDB-lite"/>
    </source>
</evidence>
<gene>
    <name evidence="17" type="primary">LOC111312047</name>
</gene>
<evidence type="ECO:0000256" key="5">
    <source>
        <dbReference type="ARBA" id="ARBA00022692"/>
    </source>
</evidence>
<dbReference type="FunFam" id="3.30.40.10:FF:000658">
    <property type="entry name" value="E3 ubiquitin-protein ligase APD2"/>
    <property type="match status" value="1"/>
</dbReference>
<dbReference type="GO" id="GO:0016567">
    <property type="term" value="P:protein ubiquitination"/>
    <property type="evidence" value="ECO:0007669"/>
    <property type="project" value="TreeGrafter"/>
</dbReference>
<dbReference type="GO" id="GO:0009555">
    <property type="term" value="P:pollen development"/>
    <property type="evidence" value="ECO:0007669"/>
    <property type="project" value="UniProtKB-ARBA"/>
</dbReference>
<evidence type="ECO:0000259" key="15">
    <source>
        <dbReference type="PROSITE" id="PS50089"/>
    </source>
</evidence>
<proteinExistence type="predicted"/>
<dbReference type="Pfam" id="PF16041">
    <property type="entry name" value="APD1-4_M"/>
    <property type="match status" value="1"/>
</dbReference>
<feature type="compositionally biased region" description="Basic and acidic residues" evidence="13">
    <location>
        <begin position="43"/>
        <end position="57"/>
    </location>
</feature>
<evidence type="ECO:0000313" key="16">
    <source>
        <dbReference type="Proteomes" id="UP000515121"/>
    </source>
</evidence>
<name>A0A6P6ASH0_DURZI</name>
<dbReference type="GO" id="GO:0000278">
    <property type="term" value="P:mitotic cell cycle"/>
    <property type="evidence" value="ECO:0007669"/>
    <property type="project" value="UniProtKB-ARBA"/>
</dbReference>